<proteinExistence type="predicted"/>
<evidence type="ECO:0000313" key="2">
    <source>
        <dbReference type="Proteomes" id="UP000198318"/>
    </source>
</evidence>
<dbReference type="EMBL" id="FZOR01000014">
    <property type="protein sequence ID" value="SNT03005.1"/>
    <property type="molecule type" value="Genomic_DNA"/>
</dbReference>
<dbReference type="RefSeq" id="WP_089326962.1">
    <property type="nucleotide sequence ID" value="NZ_FZOR01000014.1"/>
</dbReference>
<reference evidence="1 2" key="1">
    <citation type="submission" date="2017-06" db="EMBL/GenBank/DDBJ databases">
        <authorList>
            <person name="Kim H.J."/>
            <person name="Triplett B.A."/>
        </authorList>
    </citation>
    <scope>NUCLEOTIDE SEQUENCE [LARGE SCALE GENOMIC DNA]</scope>
    <source>
        <strain evidence="1 2">DSM 44715</strain>
    </source>
</reference>
<dbReference type="OrthoDB" id="3465036at2"/>
<dbReference type="Proteomes" id="UP000198318">
    <property type="component" value="Unassembled WGS sequence"/>
</dbReference>
<sequence length="316" mass="33711">MIAGFAIFWPAMMVWTYATGEKATATVTACEERASTKSSAGGRYCEGTWRTESGAEGEGSIYGLDTDTPDGTRVPLHIGPLGPYAGSLTDQYKTFTPAVLLALLGLLCSVRSIRRAASGRATARALLNAGPDGTTLIVARTKARTPGGGRYATLEPAEPIDDYAYPRAEARRLATAPLLMAPVWYLGAFLDPKGFAALRAASGETLLYVHYNAVRRLEPDYVLLDPSGKAHLVIRRTRWNPSAYRLLHADGTEIGRAGPAEGRGPGVLEVRDATGALAATAACRGRTWVLRAEPSATPLLRDASLVIAFLQHRLGD</sequence>
<protein>
    <submittedName>
        <fullName evidence="1">Uncharacterized protein</fullName>
    </submittedName>
</protein>
<dbReference type="AlphaFoldDB" id="A0A239JB12"/>
<evidence type="ECO:0000313" key="1">
    <source>
        <dbReference type="EMBL" id="SNT03005.1"/>
    </source>
</evidence>
<accession>A0A239JB12</accession>
<organism evidence="1 2">
    <name type="scientific">Actinomadura meyerae</name>
    <dbReference type="NCBI Taxonomy" id="240840"/>
    <lineage>
        <taxon>Bacteria</taxon>
        <taxon>Bacillati</taxon>
        <taxon>Actinomycetota</taxon>
        <taxon>Actinomycetes</taxon>
        <taxon>Streptosporangiales</taxon>
        <taxon>Thermomonosporaceae</taxon>
        <taxon>Actinomadura</taxon>
    </lineage>
</organism>
<keyword evidence="2" id="KW-1185">Reference proteome</keyword>
<gene>
    <name evidence="1" type="ORF">SAMN05443665_1014103</name>
</gene>
<name>A0A239JB12_9ACTN</name>